<name>A0A1I1Q8H8_9GAMM</name>
<evidence type="ECO:0000256" key="8">
    <source>
        <dbReference type="HAMAP-Rule" id="MF_00578"/>
    </source>
</evidence>
<evidence type="ECO:0000313" key="12">
    <source>
        <dbReference type="Proteomes" id="UP000198611"/>
    </source>
</evidence>
<dbReference type="SUPFAM" id="SSF55931">
    <property type="entry name" value="Glutamine synthetase/guanido kinase"/>
    <property type="match status" value="1"/>
</dbReference>
<dbReference type="EMBL" id="FOMJ01000002">
    <property type="protein sequence ID" value="SFD18297.1"/>
    <property type="molecule type" value="Genomic_DNA"/>
</dbReference>
<accession>A0A1I1Q8H8</accession>
<keyword evidence="5 8" id="KW-0547">Nucleotide-binding</keyword>
<evidence type="ECO:0000256" key="4">
    <source>
        <dbReference type="ARBA" id="ARBA00022684"/>
    </source>
</evidence>
<dbReference type="GO" id="GO:0006750">
    <property type="term" value="P:glutathione biosynthetic process"/>
    <property type="evidence" value="ECO:0007669"/>
    <property type="project" value="UniProtKB-UniRule"/>
</dbReference>
<dbReference type="PANTHER" id="PTHR38761">
    <property type="entry name" value="GLUTAMATE--CYSTEINE LIGASE"/>
    <property type="match status" value="1"/>
</dbReference>
<dbReference type="GO" id="GO:0046872">
    <property type="term" value="F:metal ion binding"/>
    <property type="evidence" value="ECO:0007669"/>
    <property type="project" value="TreeGrafter"/>
</dbReference>
<dbReference type="GO" id="GO:0004357">
    <property type="term" value="F:glutamate-cysteine ligase activity"/>
    <property type="evidence" value="ECO:0007669"/>
    <property type="project" value="UniProtKB-UniRule"/>
</dbReference>
<dbReference type="NCBIfam" id="TIGR01434">
    <property type="entry name" value="glu_cys_ligase"/>
    <property type="match status" value="1"/>
</dbReference>
<dbReference type="UniPathway" id="UPA00142">
    <property type="reaction ID" value="UER00209"/>
</dbReference>
<comment type="similarity">
    <text evidence="2 8">Belongs to the glutamate--cysteine ligase type 1 family. Type 1 subfamily.</text>
</comment>
<dbReference type="GO" id="GO:0005524">
    <property type="term" value="F:ATP binding"/>
    <property type="evidence" value="ECO:0007669"/>
    <property type="project" value="UniProtKB-KW"/>
</dbReference>
<feature type="domain" description="Glutamate--cysteine ligase" evidence="10">
    <location>
        <begin position="25"/>
        <end position="381"/>
    </location>
</feature>
<keyword evidence="12" id="KW-1185">Reference proteome</keyword>
<dbReference type="STRING" id="1123397.SAMN05660831_01043"/>
<evidence type="ECO:0000256" key="3">
    <source>
        <dbReference type="ARBA" id="ARBA00022598"/>
    </source>
</evidence>
<dbReference type="Proteomes" id="UP000198611">
    <property type="component" value="Unassembled WGS sequence"/>
</dbReference>
<evidence type="ECO:0000259" key="10">
    <source>
        <dbReference type="Pfam" id="PF04262"/>
    </source>
</evidence>
<keyword evidence="6 8" id="KW-0067">ATP-binding</keyword>
<organism evidence="11 12">
    <name type="scientific">Thiohalospira halophila DSM 15071</name>
    <dbReference type="NCBI Taxonomy" id="1123397"/>
    <lineage>
        <taxon>Bacteria</taxon>
        <taxon>Pseudomonadati</taxon>
        <taxon>Pseudomonadota</taxon>
        <taxon>Gammaproteobacteria</taxon>
        <taxon>Thiohalospirales</taxon>
        <taxon>Thiohalospiraceae</taxon>
        <taxon>Thiohalospira</taxon>
    </lineage>
</organism>
<dbReference type="InterPro" id="IPR014746">
    <property type="entry name" value="Gln_synth/guanido_kin_cat_dom"/>
</dbReference>
<keyword evidence="3 8" id="KW-0436">Ligase</keyword>
<evidence type="ECO:0000256" key="6">
    <source>
        <dbReference type="ARBA" id="ARBA00022840"/>
    </source>
</evidence>
<comment type="catalytic activity">
    <reaction evidence="7 8 9">
        <text>L-cysteine + L-glutamate + ATP = gamma-L-glutamyl-L-cysteine + ADP + phosphate + H(+)</text>
        <dbReference type="Rhea" id="RHEA:13285"/>
        <dbReference type="ChEBI" id="CHEBI:15378"/>
        <dbReference type="ChEBI" id="CHEBI:29985"/>
        <dbReference type="ChEBI" id="CHEBI:30616"/>
        <dbReference type="ChEBI" id="CHEBI:35235"/>
        <dbReference type="ChEBI" id="CHEBI:43474"/>
        <dbReference type="ChEBI" id="CHEBI:58173"/>
        <dbReference type="ChEBI" id="CHEBI:456216"/>
        <dbReference type="EC" id="6.3.2.2"/>
    </reaction>
</comment>
<keyword evidence="4 8" id="KW-0317">Glutathione biosynthesis</keyword>
<dbReference type="PANTHER" id="PTHR38761:SF1">
    <property type="entry name" value="GLUTAMATE--CYSTEINE LIGASE"/>
    <property type="match status" value="1"/>
</dbReference>
<dbReference type="EC" id="6.3.2.2" evidence="8"/>
<reference evidence="11 12" key="1">
    <citation type="submission" date="2016-10" db="EMBL/GenBank/DDBJ databases">
        <authorList>
            <person name="de Groot N.N."/>
        </authorList>
    </citation>
    <scope>NUCLEOTIDE SEQUENCE [LARGE SCALE GENOMIC DNA]</scope>
    <source>
        <strain evidence="11 12">HL3</strain>
    </source>
</reference>
<dbReference type="HAMAP" id="MF_00578">
    <property type="entry name" value="Glu_cys_ligase"/>
    <property type="match status" value="1"/>
</dbReference>
<evidence type="ECO:0000256" key="2">
    <source>
        <dbReference type="ARBA" id="ARBA00008772"/>
    </source>
</evidence>
<dbReference type="AlphaFoldDB" id="A0A1I1Q8H8"/>
<evidence type="ECO:0000256" key="1">
    <source>
        <dbReference type="ARBA" id="ARBA00005006"/>
    </source>
</evidence>
<protein>
    <recommendedName>
        <fullName evidence="8">Glutamate--cysteine ligase</fullName>
        <ecNumber evidence="8">6.3.2.2</ecNumber>
    </recommendedName>
    <alternativeName>
        <fullName evidence="8">Gamma-ECS</fullName>
        <shortName evidence="8">GCS</shortName>
    </alternativeName>
    <alternativeName>
        <fullName evidence="8">Gamma-glutamylcysteine synthetase</fullName>
    </alternativeName>
</protein>
<evidence type="ECO:0000313" key="11">
    <source>
        <dbReference type="EMBL" id="SFD18297.1"/>
    </source>
</evidence>
<dbReference type="InterPro" id="IPR006334">
    <property type="entry name" value="Glut_cys_ligase"/>
</dbReference>
<evidence type="ECO:0000256" key="9">
    <source>
        <dbReference type="RuleBase" id="RU004391"/>
    </source>
</evidence>
<dbReference type="GO" id="GO:0005829">
    <property type="term" value="C:cytosol"/>
    <property type="evidence" value="ECO:0007669"/>
    <property type="project" value="TreeGrafter"/>
</dbReference>
<dbReference type="Pfam" id="PF04262">
    <property type="entry name" value="Glu_cys_ligase"/>
    <property type="match status" value="1"/>
</dbReference>
<comment type="pathway">
    <text evidence="1 8 9">Sulfur metabolism; glutathione biosynthesis; glutathione from L-cysteine and L-glutamate: step 1/2.</text>
</comment>
<evidence type="ECO:0000256" key="5">
    <source>
        <dbReference type="ARBA" id="ARBA00022741"/>
    </source>
</evidence>
<sequence length="526" mass="58861">MYQLLEKRLARLEELGEVGRPDGRLVGLEKEGLRVDRQGRIAATPHPESLGSALTNAWLTTDYSEALLEFVTPPAESAAEALDFLCDLQTFVHEILGDDEFLWATSMPCALAGPESIPIADYGPSNPGMMKTVYRRGLGHRYGRLMQVIAGVHFNFSLPDAFWRAYQSTEGDAGSLREFRDTGYFAMIRNLQRVGWLIPYLFGASPAVCKSFLAGRGASLEPFDDHTAWEPYATSLRMGDIGYTNTREDQTGVKACYDDLDCYVDSLQCAITTPFPEYERMGVEVEGRWEQLNANILQIENEYYSTVRPKQPTEGLEMPSLALRQRGVAYVELRSMDVNAWHPLGVEEGQLRFVEVLMLFCLLHESPPIGPVERRAIDANQLATAHRGREPGLALQRGGGTVSLRDWATEVLDHMEGVAAWLDTGENGTPYADAVAAQREPVADPEATPSACMVREMRERGEGFFEFALRRSRSFHEAYRERPLTEERRALFEDEARRSREARAAAEAADEGSFEAFLARYFSQAG</sequence>
<dbReference type="InterPro" id="IPR007370">
    <property type="entry name" value="Glu_cys_ligase"/>
</dbReference>
<proteinExistence type="inferred from homology"/>
<gene>
    <name evidence="8" type="primary">gshA</name>
    <name evidence="11" type="ORF">SAMN05660831_01043</name>
</gene>
<dbReference type="OrthoDB" id="9803907at2"/>
<dbReference type="Gene3D" id="3.30.590.20">
    <property type="match status" value="1"/>
</dbReference>
<evidence type="ECO:0000256" key="7">
    <source>
        <dbReference type="ARBA" id="ARBA00048819"/>
    </source>
</evidence>